<gene>
    <name evidence="2" type="ORF">SE18_23925</name>
</gene>
<protein>
    <submittedName>
        <fullName evidence="2">Glycosyl transferase family 1</fullName>
    </submittedName>
</protein>
<dbReference type="EMBL" id="LGKP01000040">
    <property type="protein sequence ID" value="KPL80130.1"/>
    <property type="molecule type" value="Genomic_DNA"/>
</dbReference>
<evidence type="ECO:0000313" key="3">
    <source>
        <dbReference type="Proteomes" id="UP000050277"/>
    </source>
</evidence>
<sequence>MKRILVCTAQVPFARGGAELLAEGLVNALRQAGHEADLVALPFTRTPHRELLNSALAWRMLDLSHVEDQPVDQVICTKFPSYAVAHPKKVVWLVHQHRQLYDWRGTNWSDWGSQPDDDQLARTLMRLDQQALAEAKRRFSISKIVSQRLQRFNDLASTPLYPPSIYSGRLRQGRYEPYILSISRLDQAKRLDLLLHALSYTEQPVKAIIGGRGPAMAELQALAKQLELEQRVEFRGWMDDQTLIDLYADARAVFYAPIDEDFGFATIEALEAAKPVLTAQDSGTVLEFIHDGLTGFVAPAEPRAMAARLDALWQSPTLAAQLGSKGPAMVANIRWEHVVKQLVLA</sequence>
<dbReference type="SUPFAM" id="SSF53756">
    <property type="entry name" value="UDP-Glycosyltransferase/glycogen phosphorylase"/>
    <property type="match status" value="1"/>
</dbReference>
<dbReference type="CDD" id="cd03801">
    <property type="entry name" value="GT4_PimA-like"/>
    <property type="match status" value="1"/>
</dbReference>
<dbReference type="InterPro" id="IPR050194">
    <property type="entry name" value="Glycosyltransferase_grp1"/>
</dbReference>
<accession>A0A0N8GP77</accession>
<evidence type="ECO:0000313" key="2">
    <source>
        <dbReference type="EMBL" id="KPL80130.1"/>
    </source>
</evidence>
<dbReference type="Pfam" id="PF00534">
    <property type="entry name" value="Glycos_transf_1"/>
    <property type="match status" value="1"/>
</dbReference>
<dbReference type="OrthoDB" id="9802525at2"/>
<dbReference type="PANTHER" id="PTHR45947:SF3">
    <property type="entry name" value="SULFOQUINOVOSYL TRANSFERASE SQD2"/>
    <property type="match status" value="1"/>
</dbReference>
<dbReference type="GO" id="GO:0016757">
    <property type="term" value="F:glycosyltransferase activity"/>
    <property type="evidence" value="ECO:0007669"/>
    <property type="project" value="InterPro"/>
</dbReference>
<dbReference type="InterPro" id="IPR001296">
    <property type="entry name" value="Glyco_trans_1"/>
</dbReference>
<evidence type="ECO:0000259" key="1">
    <source>
        <dbReference type="Pfam" id="PF00534"/>
    </source>
</evidence>
<reference evidence="2 3" key="1">
    <citation type="submission" date="2015-07" db="EMBL/GenBank/DDBJ databases">
        <title>Whole genome sequence of Herpetosiphon geysericola DSM 7119.</title>
        <authorList>
            <person name="Hemp J."/>
            <person name="Ward L.M."/>
            <person name="Pace L.A."/>
            <person name="Fischer W.W."/>
        </authorList>
    </citation>
    <scope>NUCLEOTIDE SEQUENCE [LARGE SCALE GENOMIC DNA]</scope>
    <source>
        <strain evidence="2 3">DSM 7119</strain>
    </source>
</reference>
<dbReference type="AlphaFoldDB" id="A0A0N8GP77"/>
<dbReference type="Proteomes" id="UP000050277">
    <property type="component" value="Unassembled WGS sequence"/>
</dbReference>
<keyword evidence="2" id="KW-0808">Transferase</keyword>
<keyword evidence="3" id="KW-1185">Reference proteome</keyword>
<dbReference type="STRING" id="70996.SE18_23925"/>
<dbReference type="Gene3D" id="3.40.50.2000">
    <property type="entry name" value="Glycogen Phosphorylase B"/>
    <property type="match status" value="2"/>
</dbReference>
<name>A0A0N8GP77_9CHLR</name>
<comment type="caution">
    <text evidence="2">The sequence shown here is derived from an EMBL/GenBank/DDBJ whole genome shotgun (WGS) entry which is preliminary data.</text>
</comment>
<proteinExistence type="predicted"/>
<dbReference type="RefSeq" id="WP_054536997.1">
    <property type="nucleotide sequence ID" value="NZ_LGKP01000040.1"/>
</dbReference>
<dbReference type="PANTHER" id="PTHR45947">
    <property type="entry name" value="SULFOQUINOVOSYL TRANSFERASE SQD2"/>
    <property type="match status" value="1"/>
</dbReference>
<organism evidence="2 3">
    <name type="scientific">Herpetosiphon geysericola</name>
    <dbReference type="NCBI Taxonomy" id="70996"/>
    <lineage>
        <taxon>Bacteria</taxon>
        <taxon>Bacillati</taxon>
        <taxon>Chloroflexota</taxon>
        <taxon>Chloroflexia</taxon>
        <taxon>Herpetosiphonales</taxon>
        <taxon>Herpetosiphonaceae</taxon>
        <taxon>Herpetosiphon</taxon>
    </lineage>
</organism>
<feature type="domain" description="Glycosyl transferase family 1" evidence="1">
    <location>
        <begin position="176"/>
        <end position="327"/>
    </location>
</feature>